<evidence type="ECO:0000313" key="1">
    <source>
        <dbReference type="EMBL" id="MFC0079700.1"/>
    </source>
</evidence>
<accession>A0ABV6BW85</accession>
<dbReference type="RefSeq" id="WP_379687437.1">
    <property type="nucleotide sequence ID" value="NZ_JBHLYW010000022.1"/>
</dbReference>
<evidence type="ECO:0000313" key="2">
    <source>
        <dbReference type="Proteomes" id="UP001589734"/>
    </source>
</evidence>
<gene>
    <name evidence="1" type="ORF">ACFFLS_21820</name>
</gene>
<protein>
    <submittedName>
        <fullName evidence="1">Uncharacterized protein</fullName>
    </submittedName>
</protein>
<name>A0ABV6BW85_9FLAO</name>
<reference evidence="1 2" key="1">
    <citation type="submission" date="2024-09" db="EMBL/GenBank/DDBJ databases">
        <authorList>
            <person name="Sun Q."/>
            <person name="Mori K."/>
        </authorList>
    </citation>
    <scope>NUCLEOTIDE SEQUENCE [LARGE SCALE GENOMIC DNA]</scope>
    <source>
        <strain evidence="1 2">CGMCC 1.12926</strain>
    </source>
</reference>
<dbReference type="EMBL" id="JBHLYW010000022">
    <property type="protein sequence ID" value="MFC0079700.1"/>
    <property type="molecule type" value="Genomic_DNA"/>
</dbReference>
<organism evidence="1 2">
    <name type="scientific">Flavobacterium procerum</name>
    <dbReference type="NCBI Taxonomy" id="1455569"/>
    <lineage>
        <taxon>Bacteria</taxon>
        <taxon>Pseudomonadati</taxon>
        <taxon>Bacteroidota</taxon>
        <taxon>Flavobacteriia</taxon>
        <taxon>Flavobacteriales</taxon>
        <taxon>Flavobacteriaceae</taxon>
        <taxon>Flavobacterium</taxon>
    </lineage>
</organism>
<sequence>MEKSAKFVVIINDNVFWMENKAIQFYVNLFGENLGTRYAEEKLSQSELFKIQNDFSVEILMVYNGETPQSFAKLDSSRLSNQNVGTLKPINLSEIIYFDSSDISVLLKRAEEIARQRKQDLIWIKAFAVDTDLVKTLKSHNYEEFSLEASVENQYAEQLYFRKKLA</sequence>
<keyword evidence="2" id="KW-1185">Reference proteome</keyword>
<dbReference type="Proteomes" id="UP001589734">
    <property type="component" value="Unassembled WGS sequence"/>
</dbReference>
<comment type="caution">
    <text evidence="1">The sequence shown here is derived from an EMBL/GenBank/DDBJ whole genome shotgun (WGS) entry which is preliminary data.</text>
</comment>
<proteinExistence type="predicted"/>